<name>A0A2K1Q7L7_9GAMM</name>
<evidence type="ECO:0000313" key="2">
    <source>
        <dbReference type="Proteomes" id="UP000236345"/>
    </source>
</evidence>
<dbReference type="InterPro" id="IPR053165">
    <property type="entry name" value="HSI-I_assembly_Hcp1"/>
</dbReference>
<dbReference type="Proteomes" id="UP000236345">
    <property type="component" value="Unassembled WGS sequence"/>
</dbReference>
<dbReference type="InterPro" id="IPR036624">
    <property type="entry name" value="Hcp1-lik_sf"/>
</dbReference>
<proteinExistence type="predicted"/>
<reference evidence="2" key="1">
    <citation type="submission" date="2017-09" db="EMBL/GenBank/DDBJ databases">
        <authorList>
            <person name="Palmer M."/>
            <person name="Steenkamp E.T."/>
            <person name="Coetzee M.P."/>
            <person name="Avontuur J.R."/>
            <person name="Van Zyl E."/>
            <person name="Chan W.-Y."/>
            <person name="Blom J."/>
            <person name="Venter S.N."/>
        </authorList>
    </citation>
    <scope>NUCLEOTIDE SEQUENCE [LARGE SCALE GENOMIC DNA]</scope>
    <source>
        <strain evidence="2">QC88-366</strain>
    </source>
</reference>
<organism evidence="1 2">
    <name type="scientific">Mixta theicola</name>
    <dbReference type="NCBI Taxonomy" id="1458355"/>
    <lineage>
        <taxon>Bacteria</taxon>
        <taxon>Pseudomonadati</taxon>
        <taxon>Pseudomonadota</taxon>
        <taxon>Gammaproteobacteria</taxon>
        <taxon>Enterobacterales</taxon>
        <taxon>Erwiniaceae</taxon>
        <taxon>Mixta</taxon>
    </lineage>
</organism>
<protein>
    <submittedName>
        <fullName evidence="1">Type VI secretion system tube protein Hcp</fullName>
    </submittedName>
</protein>
<gene>
    <name evidence="1" type="ORF">COO59_13845</name>
</gene>
<sequence length="161" mass="17163">MSNSVYLNVAEVAGECVEANHKEWIDIFSVNWGASQQINNYRGGGGGAGKVDFKDLSVVAAIDNAMPTLMRMCATGQHIKDVKVSLCKAGGGKSVEYALFILKDALIADVSIGGSSGSQTLVTYKFQAAAIQIYYWKQMNNGVKGAEVAMGFDIKQNKVTG</sequence>
<dbReference type="InterPro" id="IPR008514">
    <property type="entry name" value="T6SS_Hcp"/>
</dbReference>
<dbReference type="Pfam" id="PF05638">
    <property type="entry name" value="T6SS_HCP"/>
    <property type="match status" value="1"/>
</dbReference>
<dbReference type="PANTHER" id="PTHR36152">
    <property type="entry name" value="CYTOPLASMIC PROTEIN-RELATED"/>
    <property type="match status" value="1"/>
</dbReference>
<dbReference type="EMBL" id="NWUO01000010">
    <property type="protein sequence ID" value="PNS11011.1"/>
    <property type="molecule type" value="Genomic_DNA"/>
</dbReference>
<dbReference type="OrthoDB" id="5674026at2"/>
<keyword evidence="2" id="KW-1185">Reference proteome</keyword>
<dbReference type="Gene3D" id="2.30.110.20">
    <property type="entry name" value="Hcp1-like"/>
    <property type="match status" value="1"/>
</dbReference>
<accession>A0A2K1Q7L7</accession>
<dbReference type="PANTHER" id="PTHR36152:SF5">
    <property type="entry name" value="PROTEIN HCP1"/>
    <property type="match status" value="1"/>
</dbReference>
<dbReference type="RefSeq" id="WP_103060381.1">
    <property type="nucleotide sequence ID" value="NZ_BSOF01000007.1"/>
</dbReference>
<dbReference type="SUPFAM" id="SSF141452">
    <property type="entry name" value="Hcp1-like"/>
    <property type="match status" value="1"/>
</dbReference>
<dbReference type="AlphaFoldDB" id="A0A2K1Q7L7"/>
<comment type="caution">
    <text evidence="1">The sequence shown here is derived from an EMBL/GenBank/DDBJ whole genome shotgun (WGS) entry which is preliminary data.</text>
</comment>
<evidence type="ECO:0000313" key="1">
    <source>
        <dbReference type="EMBL" id="PNS11011.1"/>
    </source>
</evidence>